<dbReference type="Pfam" id="PF00701">
    <property type="entry name" value="DHDPS"/>
    <property type="match status" value="1"/>
</dbReference>
<dbReference type="SMART" id="SM01130">
    <property type="entry name" value="DHDPS"/>
    <property type="match status" value="1"/>
</dbReference>
<feature type="active site" description="Proton donor/acceptor" evidence="4">
    <location>
        <position position="137"/>
    </location>
</feature>
<evidence type="ECO:0000256" key="5">
    <source>
        <dbReference type="PIRSR" id="PIRSR001365-2"/>
    </source>
</evidence>
<organism evidence="6 7">
    <name type="scientific">Candidatus Enterocloster excrementigallinarum</name>
    <dbReference type="NCBI Taxonomy" id="2838558"/>
    <lineage>
        <taxon>Bacteria</taxon>
        <taxon>Bacillati</taxon>
        <taxon>Bacillota</taxon>
        <taxon>Clostridia</taxon>
        <taxon>Lachnospirales</taxon>
        <taxon>Lachnospiraceae</taxon>
        <taxon>Enterocloster</taxon>
    </lineage>
</organism>
<name>A0A9D2PSN5_9FIRM</name>
<keyword evidence="1 3" id="KW-0456">Lyase</keyword>
<dbReference type="PRINTS" id="PR00146">
    <property type="entry name" value="DHPICSNTHASE"/>
</dbReference>
<dbReference type="InterPro" id="IPR002220">
    <property type="entry name" value="DapA-like"/>
</dbReference>
<evidence type="ECO:0000256" key="1">
    <source>
        <dbReference type="ARBA" id="ARBA00023239"/>
    </source>
</evidence>
<dbReference type="AlphaFoldDB" id="A0A9D2PSN5"/>
<reference evidence="6" key="2">
    <citation type="submission" date="2021-04" db="EMBL/GenBank/DDBJ databases">
        <authorList>
            <person name="Gilroy R."/>
        </authorList>
    </citation>
    <scope>NUCLEOTIDE SEQUENCE</scope>
    <source>
        <strain evidence="6">CHK198-12963</strain>
    </source>
</reference>
<evidence type="ECO:0000256" key="2">
    <source>
        <dbReference type="ARBA" id="ARBA00023270"/>
    </source>
</evidence>
<accession>A0A9D2PSN5</accession>
<feature type="active site" description="Schiff-base intermediate with substrate" evidence="4">
    <location>
        <position position="165"/>
    </location>
</feature>
<dbReference type="PIRSF" id="PIRSF001365">
    <property type="entry name" value="DHDPS"/>
    <property type="match status" value="1"/>
</dbReference>
<dbReference type="GO" id="GO:0008747">
    <property type="term" value="F:N-acetylneuraminate lyase activity"/>
    <property type="evidence" value="ECO:0007669"/>
    <property type="project" value="TreeGrafter"/>
</dbReference>
<comment type="caution">
    <text evidence="6">The sequence shown here is derived from an EMBL/GenBank/DDBJ whole genome shotgun (WGS) entry which is preliminary data.</text>
</comment>
<evidence type="ECO:0000313" key="6">
    <source>
        <dbReference type="EMBL" id="HJC65689.1"/>
    </source>
</evidence>
<dbReference type="GO" id="GO:0019262">
    <property type="term" value="P:N-acetylneuraminate catabolic process"/>
    <property type="evidence" value="ECO:0007669"/>
    <property type="project" value="TreeGrafter"/>
</dbReference>
<sequence>MNKPIEGGVMPAFITPFDENGKIIDSGVKELIEYHLESGLDAFYVGGSTGEAMIMTPEDRMHIAEISVKYVAGRAPVIVHVGTPDTETAVKLAKHAKKIGADGISSVPPYYYKMSKEYIKEFYRAIAEAAELPFLIYNIPQLTGVSISSAFMIEMMEIPNIIGLKFTDTNLEEFRKIKAYENGRIKAFIGYDAMLLCALMMGGDGGIGSFYNIMPRAFSRVYDSFKEGDYEEAKETQWKIDKYIAIIKKYLSPANQPAIKVILKEMGFNSGTTRGPILPLKDDVSQAMLGELRKEGFFEFVRE</sequence>
<dbReference type="CDD" id="cd00408">
    <property type="entry name" value="DHDPS-like"/>
    <property type="match status" value="1"/>
</dbReference>
<dbReference type="InterPro" id="IPR013785">
    <property type="entry name" value="Aldolase_TIM"/>
</dbReference>
<dbReference type="Proteomes" id="UP000823863">
    <property type="component" value="Unassembled WGS sequence"/>
</dbReference>
<comment type="similarity">
    <text evidence="3">Belongs to the DapA family.</text>
</comment>
<protein>
    <submittedName>
        <fullName evidence="6">Dihydrodipicolinate synthase family protein</fullName>
    </submittedName>
</protein>
<reference evidence="6" key="1">
    <citation type="journal article" date="2021" name="PeerJ">
        <title>Extensive microbial diversity within the chicken gut microbiome revealed by metagenomics and culture.</title>
        <authorList>
            <person name="Gilroy R."/>
            <person name="Ravi A."/>
            <person name="Getino M."/>
            <person name="Pursley I."/>
            <person name="Horton D.L."/>
            <person name="Alikhan N.F."/>
            <person name="Baker D."/>
            <person name="Gharbi K."/>
            <person name="Hall N."/>
            <person name="Watson M."/>
            <person name="Adriaenssens E.M."/>
            <person name="Foster-Nyarko E."/>
            <person name="Jarju S."/>
            <person name="Secka A."/>
            <person name="Antonio M."/>
            <person name="Oren A."/>
            <person name="Chaudhuri R.R."/>
            <person name="La Ragione R."/>
            <person name="Hildebrand F."/>
            <person name="Pallen M.J."/>
        </authorList>
    </citation>
    <scope>NUCLEOTIDE SEQUENCE</scope>
    <source>
        <strain evidence="6">CHK198-12963</strain>
    </source>
</reference>
<evidence type="ECO:0000256" key="4">
    <source>
        <dbReference type="PIRSR" id="PIRSR001365-1"/>
    </source>
</evidence>
<dbReference type="PROSITE" id="PS00666">
    <property type="entry name" value="DHDPS_2"/>
    <property type="match status" value="1"/>
</dbReference>
<evidence type="ECO:0000313" key="7">
    <source>
        <dbReference type="Proteomes" id="UP000823863"/>
    </source>
</evidence>
<dbReference type="PANTHER" id="PTHR42849">
    <property type="entry name" value="N-ACETYLNEURAMINATE LYASE"/>
    <property type="match status" value="1"/>
</dbReference>
<dbReference type="SUPFAM" id="SSF51569">
    <property type="entry name" value="Aldolase"/>
    <property type="match status" value="1"/>
</dbReference>
<evidence type="ECO:0000256" key="3">
    <source>
        <dbReference type="PIRNR" id="PIRNR001365"/>
    </source>
</evidence>
<keyword evidence="2" id="KW-0704">Schiff base</keyword>
<dbReference type="EMBL" id="DWWB01000013">
    <property type="protein sequence ID" value="HJC65689.1"/>
    <property type="molecule type" value="Genomic_DNA"/>
</dbReference>
<dbReference type="PANTHER" id="PTHR42849:SF1">
    <property type="entry name" value="N-ACETYLNEURAMINATE LYASE"/>
    <property type="match status" value="1"/>
</dbReference>
<gene>
    <name evidence="6" type="ORF">H9931_03060</name>
</gene>
<feature type="binding site" evidence="5">
    <location>
        <position position="207"/>
    </location>
    <ligand>
        <name>pyruvate</name>
        <dbReference type="ChEBI" id="CHEBI:15361"/>
    </ligand>
</feature>
<dbReference type="InterPro" id="IPR020625">
    <property type="entry name" value="Schiff_base-form_aldolases_AS"/>
</dbReference>
<dbReference type="Gene3D" id="3.20.20.70">
    <property type="entry name" value="Aldolase class I"/>
    <property type="match status" value="1"/>
</dbReference>
<proteinExistence type="inferred from homology"/>
<dbReference type="GO" id="GO:0005829">
    <property type="term" value="C:cytosol"/>
    <property type="evidence" value="ECO:0007669"/>
    <property type="project" value="TreeGrafter"/>
</dbReference>
<feature type="binding site" evidence="5">
    <location>
        <position position="49"/>
    </location>
    <ligand>
        <name>pyruvate</name>
        <dbReference type="ChEBI" id="CHEBI:15361"/>
    </ligand>
</feature>